<comment type="function">
    <text evidence="16">Poorly processive, error-prone DNA polymerase involved in untargeted mutagenesis. Copies undamaged DNA at stalled replication forks, which arise in vivo from mismatched or misaligned primer ends. These misaligned primers can be extended by PolIV. Exhibits no 3'-5' exonuclease (proofreading) activity. May be involved in translesional synthesis, in conjunction with the beta clamp from PolIII.</text>
</comment>
<evidence type="ECO:0000259" key="17">
    <source>
        <dbReference type="PROSITE" id="PS50173"/>
    </source>
</evidence>
<comment type="subcellular location">
    <subcellularLocation>
        <location evidence="1 16">Cytoplasm</location>
    </subcellularLocation>
</comment>
<dbReference type="Pfam" id="PF11799">
    <property type="entry name" value="IMS_C"/>
    <property type="match status" value="1"/>
</dbReference>
<gene>
    <name evidence="16 18" type="primary">dinB</name>
    <name evidence="18" type="ORF">NM125_07210</name>
</gene>
<protein>
    <recommendedName>
        <fullName evidence="16">DNA polymerase IV</fullName>
        <shortName evidence="16">Pol IV</shortName>
        <ecNumber evidence="16">2.7.7.7</ecNumber>
    </recommendedName>
</protein>
<dbReference type="GO" id="GO:0006281">
    <property type="term" value="P:DNA repair"/>
    <property type="evidence" value="ECO:0007669"/>
    <property type="project" value="UniProtKB-UniRule"/>
</dbReference>
<keyword evidence="14 16" id="KW-0234">DNA repair</keyword>
<keyword evidence="13 16" id="KW-0238">DNA-binding</keyword>
<evidence type="ECO:0000256" key="1">
    <source>
        <dbReference type="ARBA" id="ARBA00004496"/>
    </source>
</evidence>
<accession>A0A9X2L2Z4</accession>
<reference evidence="18" key="1">
    <citation type="submission" date="2022-06" db="EMBL/GenBank/DDBJ databases">
        <title>Gracilimonas sp. CAU 1638 isolated from sea sediment.</title>
        <authorList>
            <person name="Kim W."/>
        </authorList>
    </citation>
    <scope>NUCLEOTIDE SEQUENCE</scope>
    <source>
        <strain evidence="18">CAU 1638</strain>
    </source>
</reference>
<dbReference type="SUPFAM" id="SSF56672">
    <property type="entry name" value="DNA/RNA polymerases"/>
    <property type="match status" value="1"/>
</dbReference>
<dbReference type="HAMAP" id="MF_01113">
    <property type="entry name" value="DNApol_IV"/>
    <property type="match status" value="1"/>
</dbReference>
<comment type="caution">
    <text evidence="18">The sequence shown here is derived from an EMBL/GenBank/DDBJ whole genome shotgun (WGS) entry which is preliminary data.</text>
</comment>
<feature type="active site" evidence="16">
    <location>
        <position position="110"/>
    </location>
</feature>
<dbReference type="PROSITE" id="PS50173">
    <property type="entry name" value="UMUC"/>
    <property type="match status" value="1"/>
</dbReference>
<dbReference type="CDD" id="cd03586">
    <property type="entry name" value="PolY_Pol_IV_kappa"/>
    <property type="match status" value="1"/>
</dbReference>
<dbReference type="GO" id="GO:0003887">
    <property type="term" value="F:DNA-directed DNA polymerase activity"/>
    <property type="evidence" value="ECO:0007669"/>
    <property type="project" value="UniProtKB-UniRule"/>
</dbReference>
<evidence type="ECO:0000256" key="10">
    <source>
        <dbReference type="ARBA" id="ARBA00022763"/>
    </source>
</evidence>
<dbReference type="InterPro" id="IPR022880">
    <property type="entry name" value="DNApol_IV"/>
</dbReference>
<evidence type="ECO:0000256" key="8">
    <source>
        <dbReference type="ARBA" id="ARBA00022705"/>
    </source>
</evidence>
<evidence type="ECO:0000256" key="11">
    <source>
        <dbReference type="ARBA" id="ARBA00022842"/>
    </source>
</evidence>
<dbReference type="Gene3D" id="1.10.150.20">
    <property type="entry name" value="5' to 3' exonuclease, C-terminal subdomain"/>
    <property type="match status" value="1"/>
</dbReference>
<comment type="catalytic activity">
    <reaction evidence="15 16">
        <text>DNA(n) + a 2'-deoxyribonucleoside 5'-triphosphate = DNA(n+1) + diphosphate</text>
        <dbReference type="Rhea" id="RHEA:22508"/>
        <dbReference type="Rhea" id="RHEA-COMP:17339"/>
        <dbReference type="Rhea" id="RHEA-COMP:17340"/>
        <dbReference type="ChEBI" id="CHEBI:33019"/>
        <dbReference type="ChEBI" id="CHEBI:61560"/>
        <dbReference type="ChEBI" id="CHEBI:173112"/>
        <dbReference type="EC" id="2.7.7.7"/>
    </reaction>
</comment>
<dbReference type="RefSeq" id="WP_255134235.1">
    <property type="nucleotide sequence ID" value="NZ_JANDBC010000001.1"/>
</dbReference>
<dbReference type="Pfam" id="PF21999">
    <property type="entry name" value="IMS_HHH_1"/>
    <property type="match status" value="1"/>
</dbReference>
<dbReference type="PANTHER" id="PTHR11076">
    <property type="entry name" value="DNA REPAIR POLYMERASE UMUC / TRANSFERASE FAMILY MEMBER"/>
    <property type="match status" value="1"/>
</dbReference>
<dbReference type="EMBL" id="JANDBC010000001">
    <property type="protein sequence ID" value="MCP9291368.1"/>
    <property type="molecule type" value="Genomic_DNA"/>
</dbReference>
<feature type="site" description="Substrate discrimination" evidence="16">
    <location>
        <position position="19"/>
    </location>
</feature>
<dbReference type="NCBIfam" id="NF002677">
    <property type="entry name" value="PRK02406.1"/>
    <property type="match status" value="1"/>
</dbReference>
<feature type="binding site" evidence="16">
    <location>
        <position position="14"/>
    </location>
    <ligand>
        <name>Mg(2+)</name>
        <dbReference type="ChEBI" id="CHEBI:18420"/>
    </ligand>
</feature>
<evidence type="ECO:0000256" key="7">
    <source>
        <dbReference type="ARBA" id="ARBA00022695"/>
    </source>
</evidence>
<dbReference type="Gene3D" id="3.40.1170.60">
    <property type="match status" value="1"/>
</dbReference>
<dbReference type="InterPro" id="IPR043502">
    <property type="entry name" value="DNA/RNA_pol_sf"/>
</dbReference>
<comment type="cofactor">
    <cofactor evidence="16">
        <name>Mg(2+)</name>
        <dbReference type="ChEBI" id="CHEBI:18420"/>
    </cofactor>
    <text evidence="16">Binds 2 magnesium ions per subunit.</text>
</comment>
<sequence>MSSEIPIRKIIHVDMDAFYAAVEQRDNPDLWGKPVIVGGSPSGRGVVATASYEARKFGVHSAMPASQAIRLCPHGIFVKANFDAYKKASRQIREIFFEYTDLVEPLSMDEAFLDVTENHKGIPSATLIAKEIKEKIYEVTKLTASAGVAHNKFLAKVASDINKPNGLTLITPDKAEAFLEELDIKQFFGVGKATQKKMHAVGIKTGADLKEWSEIDLVKAFGKSGRFYYRIVRGIDHREVKPHRVRKSYGKERTFSEDIDSLEWIHNFLDELAQTISEGMKKINAAGKTITLKVRYKNFDTITRSYSLPHYTNRYTDITEVVRKLLEETEVGSRPVRLLGITLSNLNLNEKTVYEQLELSL</sequence>
<dbReference type="InterPro" id="IPR050116">
    <property type="entry name" value="DNA_polymerase-Y"/>
</dbReference>
<evidence type="ECO:0000256" key="15">
    <source>
        <dbReference type="ARBA" id="ARBA00049244"/>
    </source>
</evidence>
<dbReference type="SUPFAM" id="SSF100879">
    <property type="entry name" value="Lesion bypass DNA polymerase (Y-family), little finger domain"/>
    <property type="match status" value="1"/>
</dbReference>
<evidence type="ECO:0000256" key="6">
    <source>
        <dbReference type="ARBA" id="ARBA00022679"/>
    </source>
</evidence>
<dbReference type="FunFam" id="3.30.1490.100:FF:000004">
    <property type="entry name" value="DNA polymerase IV"/>
    <property type="match status" value="1"/>
</dbReference>
<dbReference type="GO" id="GO:0006261">
    <property type="term" value="P:DNA-templated DNA replication"/>
    <property type="evidence" value="ECO:0007669"/>
    <property type="project" value="UniProtKB-UniRule"/>
</dbReference>
<evidence type="ECO:0000256" key="2">
    <source>
        <dbReference type="ARBA" id="ARBA00010945"/>
    </source>
</evidence>
<dbReference type="Pfam" id="PF00817">
    <property type="entry name" value="IMS"/>
    <property type="match status" value="1"/>
</dbReference>
<comment type="subunit">
    <text evidence="3 16">Monomer.</text>
</comment>
<keyword evidence="6 16" id="KW-0808">Transferase</keyword>
<evidence type="ECO:0000256" key="9">
    <source>
        <dbReference type="ARBA" id="ARBA00022723"/>
    </source>
</evidence>
<keyword evidence="8 16" id="KW-0235">DNA replication</keyword>
<proteinExistence type="inferred from homology"/>
<keyword evidence="10 16" id="KW-0227">DNA damage</keyword>
<keyword evidence="4 16" id="KW-0515">Mutator protein</keyword>
<dbReference type="NCBIfam" id="NF010731">
    <property type="entry name" value="PRK14133.1"/>
    <property type="match status" value="1"/>
</dbReference>
<comment type="similarity">
    <text evidence="2 16">Belongs to the DNA polymerase type-Y family.</text>
</comment>
<dbReference type="GO" id="GO:0009432">
    <property type="term" value="P:SOS response"/>
    <property type="evidence" value="ECO:0007669"/>
    <property type="project" value="TreeGrafter"/>
</dbReference>
<feature type="binding site" evidence="16">
    <location>
        <position position="109"/>
    </location>
    <ligand>
        <name>Mg(2+)</name>
        <dbReference type="ChEBI" id="CHEBI:18420"/>
    </ligand>
</feature>
<evidence type="ECO:0000256" key="14">
    <source>
        <dbReference type="ARBA" id="ARBA00023204"/>
    </source>
</evidence>
<evidence type="ECO:0000256" key="4">
    <source>
        <dbReference type="ARBA" id="ARBA00022457"/>
    </source>
</evidence>
<evidence type="ECO:0000256" key="16">
    <source>
        <dbReference type="HAMAP-Rule" id="MF_01113"/>
    </source>
</evidence>
<dbReference type="Gene3D" id="3.30.70.270">
    <property type="match status" value="1"/>
</dbReference>
<dbReference type="InterPro" id="IPR043128">
    <property type="entry name" value="Rev_trsase/Diguanyl_cyclase"/>
</dbReference>
<dbReference type="Gene3D" id="3.30.1490.100">
    <property type="entry name" value="DNA polymerase, Y-family, little finger domain"/>
    <property type="match status" value="1"/>
</dbReference>
<dbReference type="PANTHER" id="PTHR11076:SF33">
    <property type="entry name" value="DNA POLYMERASE KAPPA"/>
    <property type="match status" value="1"/>
</dbReference>
<dbReference type="AlphaFoldDB" id="A0A9X2L2Z4"/>
<keyword evidence="5 16" id="KW-0963">Cytoplasm</keyword>
<name>A0A9X2L2Z4_9BACT</name>
<evidence type="ECO:0000256" key="5">
    <source>
        <dbReference type="ARBA" id="ARBA00022490"/>
    </source>
</evidence>
<dbReference type="InterPro" id="IPR036775">
    <property type="entry name" value="DNA_pol_Y-fam_lit_finger_sf"/>
</dbReference>
<dbReference type="InterPro" id="IPR001126">
    <property type="entry name" value="UmuC"/>
</dbReference>
<evidence type="ECO:0000256" key="12">
    <source>
        <dbReference type="ARBA" id="ARBA00022932"/>
    </source>
</evidence>
<keyword evidence="12 16" id="KW-0239">DNA-directed DNA polymerase</keyword>
<dbReference type="GO" id="GO:0003684">
    <property type="term" value="F:damaged DNA binding"/>
    <property type="evidence" value="ECO:0007669"/>
    <property type="project" value="InterPro"/>
</dbReference>
<dbReference type="GO" id="GO:0042276">
    <property type="term" value="P:error-prone translesion synthesis"/>
    <property type="evidence" value="ECO:0007669"/>
    <property type="project" value="TreeGrafter"/>
</dbReference>
<feature type="domain" description="UmuC" evidence="17">
    <location>
        <begin position="10"/>
        <end position="191"/>
    </location>
</feature>
<keyword evidence="11 16" id="KW-0460">Magnesium</keyword>
<evidence type="ECO:0000313" key="19">
    <source>
        <dbReference type="Proteomes" id="UP001139125"/>
    </source>
</evidence>
<dbReference type="InterPro" id="IPR053848">
    <property type="entry name" value="IMS_HHH_1"/>
</dbReference>
<dbReference type="GO" id="GO:0000287">
    <property type="term" value="F:magnesium ion binding"/>
    <property type="evidence" value="ECO:0007669"/>
    <property type="project" value="UniProtKB-UniRule"/>
</dbReference>
<evidence type="ECO:0000313" key="18">
    <source>
        <dbReference type="EMBL" id="MCP9291368.1"/>
    </source>
</evidence>
<dbReference type="GO" id="GO:0005829">
    <property type="term" value="C:cytosol"/>
    <property type="evidence" value="ECO:0007669"/>
    <property type="project" value="TreeGrafter"/>
</dbReference>
<keyword evidence="9 16" id="KW-0479">Metal-binding</keyword>
<dbReference type="InterPro" id="IPR017961">
    <property type="entry name" value="DNA_pol_Y-fam_little_finger"/>
</dbReference>
<evidence type="ECO:0000256" key="13">
    <source>
        <dbReference type="ARBA" id="ARBA00023125"/>
    </source>
</evidence>
<dbReference type="Proteomes" id="UP001139125">
    <property type="component" value="Unassembled WGS sequence"/>
</dbReference>
<evidence type="ECO:0000256" key="3">
    <source>
        <dbReference type="ARBA" id="ARBA00011245"/>
    </source>
</evidence>
<dbReference type="EC" id="2.7.7.7" evidence="16"/>
<keyword evidence="7 16" id="KW-0548">Nucleotidyltransferase</keyword>
<organism evidence="18 19">
    <name type="scientific">Gracilimonas sediminicola</name>
    <dbReference type="NCBI Taxonomy" id="2952158"/>
    <lineage>
        <taxon>Bacteria</taxon>
        <taxon>Pseudomonadati</taxon>
        <taxon>Balneolota</taxon>
        <taxon>Balneolia</taxon>
        <taxon>Balneolales</taxon>
        <taxon>Balneolaceae</taxon>
        <taxon>Gracilimonas</taxon>
    </lineage>
</organism>
<keyword evidence="19" id="KW-1185">Reference proteome</keyword>
<dbReference type="FunFam" id="3.40.1170.60:FF:000001">
    <property type="entry name" value="DNA polymerase IV"/>
    <property type="match status" value="1"/>
</dbReference>